<evidence type="ECO:0000313" key="3">
    <source>
        <dbReference type="Proteomes" id="UP000324632"/>
    </source>
</evidence>
<feature type="chain" id="PRO_5023137374" description="Ig-like domain-containing protein" evidence="1">
    <location>
        <begin position="22"/>
        <end position="464"/>
    </location>
</feature>
<evidence type="ECO:0008006" key="4">
    <source>
        <dbReference type="Google" id="ProtNLM"/>
    </source>
</evidence>
<dbReference type="AlphaFoldDB" id="A0A5A9NEY8"/>
<gene>
    <name evidence="2" type="ORF">E1301_Tti021535</name>
</gene>
<keyword evidence="3" id="KW-1185">Reference proteome</keyword>
<feature type="signal peptide" evidence="1">
    <location>
        <begin position="1"/>
        <end position="21"/>
    </location>
</feature>
<protein>
    <recommendedName>
        <fullName evidence="4">Ig-like domain-containing protein</fullName>
    </recommendedName>
</protein>
<dbReference type="EMBL" id="SOYY01000019">
    <property type="protein sequence ID" value="KAA0707439.1"/>
    <property type="molecule type" value="Genomic_DNA"/>
</dbReference>
<organism evidence="2 3">
    <name type="scientific">Triplophysa tibetana</name>
    <dbReference type="NCBI Taxonomy" id="1572043"/>
    <lineage>
        <taxon>Eukaryota</taxon>
        <taxon>Metazoa</taxon>
        <taxon>Chordata</taxon>
        <taxon>Craniata</taxon>
        <taxon>Vertebrata</taxon>
        <taxon>Euteleostomi</taxon>
        <taxon>Actinopterygii</taxon>
        <taxon>Neopterygii</taxon>
        <taxon>Teleostei</taxon>
        <taxon>Ostariophysi</taxon>
        <taxon>Cypriniformes</taxon>
        <taxon>Nemacheilidae</taxon>
        <taxon>Triplophysa</taxon>
    </lineage>
</organism>
<accession>A0A5A9NEY8</accession>
<evidence type="ECO:0000313" key="2">
    <source>
        <dbReference type="EMBL" id="KAA0707439.1"/>
    </source>
</evidence>
<evidence type="ECO:0000256" key="1">
    <source>
        <dbReference type="SAM" id="SignalP"/>
    </source>
</evidence>
<dbReference type="Proteomes" id="UP000324632">
    <property type="component" value="Chromosome 19"/>
</dbReference>
<proteinExistence type="predicted"/>
<name>A0A5A9NEY8_9TELE</name>
<reference evidence="2 3" key="1">
    <citation type="journal article" date="2019" name="Mol. Ecol. Resour.">
        <title>Chromosome-level genome assembly of Triplophysa tibetana, a fish adapted to the harsh high-altitude environment of the Tibetan Plateau.</title>
        <authorList>
            <person name="Yang X."/>
            <person name="Liu H."/>
            <person name="Ma Z."/>
            <person name="Zou Y."/>
            <person name="Zou M."/>
            <person name="Mao Y."/>
            <person name="Li X."/>
            <person name="Wang H."/>
            <person name="Chen T."/>
            <person name="Wang W."/>
            <person name="Yang R."/>
        </authorList>
    </citation>
    <scope>NUCLEOTIDE SEQUENCE [LARGE SCALE GENOMIC DNA]</scope>
    <source>
        <strain evidence="2">TTIB1903HZAU</strain>
        <tissue evidence="2">Muscle</tissue>
    </source>
</reference>
<sequence length="464" mass="51724">MLSVMELFIIVALHLLMTVQSSEAPNMKVSPDVLRESNSVHLNCESPADVTVFQCHFYANGEKYKDIKLSSSCDLSLTGAEVLLWTGLKSPVSLHINCYYTVNMNGMSKPSDHSPPVTLTILDALIKPIMTVDDSASMISISCEIRMSVRTDVTCNLYTEDGPLRHRRHSQRTQSGEHHCLFYISLSEIFTHKQTVNRHLSCDYSVRTDPEMNLISPRSDLFTIRGFPQAVLRVSSSVIRHTDTVQMNCMNRENQKMDTCYFTVDGMESNTKESRSCHLSLTESDIIHWSGGQRSTVIITCYYTVFKSQVLVPSPHSDPVTLAVWKLFKAVLTSSSSVITHTDTVQMNCTNRENLKMDSCFFIIDKSRMQEERSCQLSLTGYDIIHWSGGQRSSVIITCFYSGQSHGFESSPHSDPVTVTVQISTSTTAAQTTTTTTVRTTSVGSSAVIIPHHTKGTTTDHTTV</sequence>
<keyword evidence="1" id="KW-0732">Signal</keyword>
<comment type="caution">
    <text evidence="2">The sequence shown here is derived from an EMBL/GenBank/DDBJ whole genome shotgun (WGS) entry which is preliminary data.</text>
</comment>